<dbReference type="SUPFAM" id="SSF54695">
    <property type="entry name" value="POZ domain"/>
    <property type="match status" value="1"/>
</dbReference>
<proteinExistence type="predicted"/>
<protein>
    <recommendedName>
        <fullName evidence="3">BTB domain-containing protein</fullName>
    </recommendedName>
</protein>
<reference evidence="4 5" key="1">
    <citation type="journal article" date="2023" name="IScience">
        <title>Expanded male sex-determining region conserved during the evolution of homothallism in the green alga Volvox.</title>
        <authorList>
            <person name="Yamamoto K."/>
            <person name="Matsuzaki R."/>
            <person name="Mahakham W."/>
            <person name="Heman W."/>
            <person name="Sekimoto H."/>
            <person name="Kawachi M."/>
            <person name="Minakuchi Y."/>
            <person name="Toyoda A."/>
            <person name="Nozaki H."/>
        </authorList>
    </citation>
    <scope>NUCLEOTIDE SEQUENCE [LARGE SCALE GENOMIC DNA]</scope>
    <source>
        <strain evidence="4 5">NIES-4468</strain>
    </source>
</reference>
<dbReference type="EMBL" id="BSDZ01000102">
    <property type="protein sequence ID" value="GLI71110.1"/>
    <property type="molecule type" value="Genomic_DNA"/>
</dbReference>
<feature type="domain" description="BTB" evidence="3">
    <location>
        <begin position="4"/>
        <end position="144"/>
    </location>
</feature>
<evidence type="ECO:0000313" key="4">
    <source>
        <dbReference type="EMBL" id="GLI71110.1"/>
    </source>
</evidence>
<comment type="caution">
    <text evidence="4">The sequence shown here is derived from an EMBL/GenBank/DDBJ whole genome shotgun (WGS) entry which is preliminary data.</text>
</comment>
<accession>A0ABQ5SMG5</accession>
<dbReference type="InterPro" id="IPR011333">
    <property type="entry name" value="SKP1/BTB/POZ_sf"/>
</dbReference>
<dbReference type="InterPro" id="IPR000210">
    <property type="entry name" value="BTB/POZ_dom"/>
</dbReference>
<evidence type="ECO:0000256" key="2">
    <source>
        <dbReference type="SAM" id="MobiDB-lite"/>
    </source>
</evidence>
<dbReference type="Proteomes" id="UP001165090">
    <property type="component" value="Unassembled WGS sequence"/>
</dbReference>
<name>A0ABQ5SMG5_9CHLO</name>
<feature type="region of interest" description="Disordered" evidence="2">
    <location>
        <begin position="53"/>
        <end position="78"/>
    </location>
</feature>
<keyword evidence="5" id="KW-1185">Reference proteome</keyword>
<evidence type="ECO:0000259" key="3">
    <source>
        <dbReference type="SMART" id="SM00225"/>
    </source>
</evidence>
<gene>
    <name evidence="4" type="ORF">VaNZ11_016200</name>
</gene>
<dbReference type="Gene3D" id="3.30.710.10">
    <property type="entry name" value="Potassium Channel Kv1.1, Chain A"/>
    <property type="match status" value="1"/>
</dbReference>
<evidence type="ECO:0000256" key="1">
    <source>
        <dbReference type="ARBA" id="ARBA00004906"/>
    </source>
</evidence>
<evidence type="ECO:0000313" key="5">
    <source>
        <dbReference type="Proteomes" id="UP001165090"/>
    </source>
</evidence>
<organism evidence="4 5">
    <name type="scientific">Volvox africanus</name>
    <dbReference type="NCBI Taxonomy" id="51714"/>
    <lineage>
        <taxon>Eukaryota</taxon>
        <taxon>Viridiplantae</taxon>
        <taxon>Chlorophyta</taxon>
        <taxon>core chlorophytes</taxon>
        <taxon>Chlorophyceae</taxon>
        <taxon>CS clade</taxon>
        <taxon>Chlamydomonadales</taxon>
        <taxon>Volvocaceae</taxon>
        <taxon>Volvox</taxon>
    </lineage>
</organism>
<dbReference type="SMART" id="SM00225">
    <property type="entry name" value="BTB"/>
    <property type="match status" value="1"/>
</dbReference>
<comment type="pathway">
    <text evidence="1">Protein modification; protein ubiquitination.</text>
</comment>
<dbReference type="Pfam" id="PF00651">
    <property type="entry name" value="BTB"/>
    <property type="match status" value="1"/>
</dbReference>
<sequence length="302" mass="32430">MDTADAQLEFPDGRTLPCHSQILAAWSGVVRDLLQSGTYCEFHVGGDEVVVGHGEAGATSDGNRRPSTAEYGPGSGSGVRLRIPVMGEESLEDWERLLELMYPPTRLPRPTITWDNIDTIILLADKYGMSGLLLLCEEFLLERGGKGGGAATGTGSGGGSSSGGSGAFYSCDPDDPAYVWKWLGRADRLRMERVCSECMDFICSEAMLGPGGAHSAGRGEADEEMLEGLRGGTLRRLVSRLVRDTATMKAALRNEGMKVSTAVPWSCSVGAFGSTGANLTEQQRWQLSTVEGRFCRWHLRGS</sequence>